<dbReference type="RefSeq" id="WP_148986142.1">
    <property type="nucleotide sequence ID" value="NZ_JBNILK010000012.1"/>
</dbReference>
<evidence type="ECO:0000313" key="2">
    <source>
        <dbReference type="EMBL" id="TYS48249.1"/>
    </source>
</evidence>
<reference evidence="2 3" key="1">
    <citation type="submission" date="2019-08" db="EMBL/GenBank/DDBJ databases">
        <title>Bacillus genomes from the desert of Cuatro Cienegas, Coahuila.</title>
        <authorList>
            <person name="Olmedo-Alvarez G."/>
        </authorList>
    </citation>
    <scope>NUCLEOTIDE SEQUENCE [LARGE SCALE GENOMIC DNA]</scope>
    <source>
        <strain evidence="2 3">CH108_3D</strain>
    </source>
</reference>
<proteinExistence type="predicted"/>
<dbReference type="Proteomes" id="UP000322997">
    <property type="component" value="Unassembled WGS sequence"/>
</dbReference>
<feature type="transmembrane region" description="Helical" evidence="1">
    <location>
        <begin position="117"/>
        <end position="142"/>
    </location>
</feature>
<accession>A0A5D4RCD2</accession>
<feature type="transmembrane region" description="Helical" evidence="1">
    <location>
        <begin position="9"/>
        <end position="26"/>
    </location>
</feature>
<keyword evidence="1" id="KW-1133">Transmembrane helix</keyword>
<keyword evidence="1" id="KW-0812">Transmembrane</keyword>
<keyword evidence="1" id="KW-0472">Membrane</keyword>
<gene>
    <name evidence="2" type="ORF">FZC83_21495</name>
</gene>
<protein>
    <submittedName>
        <fullName evidence="2">Uncharacterized protein</fullName>
    </submittedName>
</protein>
<name>A0A5D4RCD2_9BACI</name>
<evidence type="ECO:0000313" key="3">
    <source>
        <dbReference type="Proteomes" id="UP000322997"/>
    </source>
</evidence>
<feature type="transmembrane region" description="Helical" evidence="1">
    <location>
        <begin position="38"/>
        <end position="63"/>
    </location>
</feature>
<dbReference type="AlphaFoldDB" id="A0A5D4RCD2"/>
<organism evidence="2 3">
    <name type="scientific">Rossellomorea marisflavi</name>
    <dbReference type="NCBI Taxonomy" id="189381"/>
    <lineage>
        <taxon>Bacteria</taxon>
        <taxon>Bacillati</taxon>
        <taxon>Bacillota</taxon>
        <taxon>Bacilli</taxon>
        <taxon>Bacillales</taxon>
        <taxon>Bacillaceae</taxon>
        <taxon>Rossellomorea</taxon>
    </lineage>
</organism>
<sequence>MVGFYIERIYPYTIALIFGGIVYALNWTMEDVKNLPNILNAIVTVSAIIIGFMGTMASVLISLTNSKVMDKIRKKKAEKVLAGYIKISIIAGLLLALYSLSLNLFENYSGKGSNWMLIALVVLTIFFLLSSYRIFNVLLNILTSVLMEGKFEEAKEESPLKKHAYSPK</sequence>
<comment type="caution">
    <text evidence="2">The sequence shown here is derived from an EMBL/GenBank/DDBJ whole genome shotgun (WGS) entry which is preliminary data.</text>
</comment>
<feature type="transmembrane region" description="Helical" evidence="1">
    <location>
        <begin position="84"/>
        <end position="105"/>
    </location>
</feature>
<dbReference type="EMBL" id="VTEQ01000010">
    <property type="protein sequence ID" value="TYS48249.1"/>
    <property type="molecule type" value="Genomic_DNA"/>
</dbReference>
<evidence type="ECO:0000256" key="1">
    <source>
        <dbReference type="SAM" id="Phobius"/>
    </source>
</evidence>